<gene>
    <name evidence="7" type="ORF">H8S62_10805</name>
</gene>
<feature type="domain" description="PRD" evidence="6">
    <location>
        <begin position="320"/>
        <end position="427"/>
    </location>
</feature>
<sequence>MADYLKTRFLEVISQLLREDGYVTLQSLADKMGVSKRTMQHDVDRVEEWLEENSLTDKVILSKKQGNGIRLTLQDTTISELDLLLDGQYDRSHTYDNQTRRMEIAKLLLFSSDELTFQFLADQFYVSKSVIKKDMEWVGKWLVQYGLEVVKRQNRGIVLSGDEQTRRAAMAGLIGLASDRYGEIQGHKIPVGDSIDLLRLDIKRFYAGLSGNPKADVGEMARIIRDAEKKYDFYLMDSYYTSLLVHLSIAVERLIGGQGTVDKEAYPESVLEYKEGEIASYIAQQIEETFHTRVPESERAYICIHLMGASLPDPARQDEMHSSRISSFTEHLVSFVEESVGIRFLQDDVLLTSLATHIKTSIFRIQSGMSRPIHYSTHIPAELEPLYHAVWAGNYYYRQVFNLNPMGEEILSVYLHFVHSLRRRTVRCRAAFLYQCDIIRAEEIYQCLSAASDELEICEVCDCNLFPAESLAGYDMAITTGGLFPAPVQVLQISPQVTEGELEQVRAVVQDWCHKGFVLERAQPETVPCITWTDVPQSSMECVLNALAGLEDRGKYSPAALARERRELDRESRGLICHGTALLPVYLTGIGTPRARGFRLPSPLAVADGKASRLIFLLLDEPQTNGQWSATGYPAFVRGILHLVESADQAASQENTGAAPAQQESED</sequence>
<dbReference type="EMBL" id="JACOPQ010000007">
    <property type="protein sequence ID" value="MBC5737495.1"/>
    <property type="molecule type" value="Genomic_DNA"/>
</dbReference>
<evidence type="ECO:0000256" key="1">
    <source>
        <dbReference type="ARBA" id="ARBA00022737"/>
    </source>
</evidence>
<evidence type="ECO:0000256" key="4">
    <source>
        <dbReference type="ARBA" id="ARBA00023163"/>
    </source>
</evidence>
<dbReference type="Pfam" id="PF08279">
    <property type="entry name" value="HTH_11"/>
    <property type="match status" value="1"/>
</dbReference>
<evidence type="ECO:0000259" key="6">
    <source>
        <dbReference type="PROSITE" id="PS51372"/>
    </source>
</evidence>
<evidence type="ECO:0000256" key="3">
    <source>
        <dbReference type="ARBA" id="ARBA00023159"/>
    </source>
</evidence>
<dbReference type="Gene3D" id="1.10.1790.10">
    <property type="entry name" value="PRD domain"/>
    <property type="match status" value="2"/>
</dbReference>
<dbReference type="GO" id="GO:0003700">
    <property type="term" value="F:DNA-binding transcription factor activity"/>
    <property type="evidence" value="ECO:0007669"/>
    <property type="project" value="InterPro"/>
</dbReference>
<dbReference type="InterPro" id="IPR050661">
    <property type="entry name" value="BglG_antiterminators"/>
</dbReference>
<dbReference type="InterPro" id="IPR011608">
    <property type="entry name" value="PRD"/>
</dbReference>
<evidence type="ECO:0000313" key="7">
    <source>
        <dbReference type="EMBL" id="MBC5737495.1"/>
    </source>
</evidence>
<keyword evidence="8" id="KW-1185">Reference proteome</keyword>
<name>A0A8J6MD12_9FIRM</name>
<feature type="domain" description="PRD" evidence="6">
    <location>
        <begin position="211"/>
        <end position="316"/>
    </location>
</feature>
<dbReference type="PROSITE" id="PS51000">
    <property type="entry name" value="HTH_DEOR_2"/>
    <property type="match status" value="1"/>
</dbReference>
<dbReference type="Pfam" id="PF05043">
    <property type="entry name" value="Mga"/>
    <property type="match status" value="1"/>
</dbReference>
<keyword evidence="3" id="KW-0010">Activator</keyword>
<organism evidence="7 8">
    <name type="scientific">Lawsonibacter faecis</name>
    <dbReference type="NCBI Taxonomy" id="2763052"/>
    <lineage>
        <taxon>Bacteria</taxon>
        <taxon>Bacillati</taxon>
        <taxon>Bacillota</taxon>
        <taxon>Clostridia</taxon>
        <taxon>Eubacteriales</taxon>
        <taxon>Oscillospiraceae</taxon>
        <taxon>Lawsonibacter</taxon>
    </lineage>
</organism>
<dbReference type="PROSITE" id="PS51372">
    <property type="entry name" value="PRD_2"/>
    <property type="match status" value="2"/>
</dbReference>
<dbReference type="SUPFAM" id="SSF63520">
    <property type="entry name" value="PTS-regulatory domain, PRD"/>
    <property type="match status" value="2"/>
</dbReference>
<reference evidence="7" key="1">
    <citation type="submission" date="2020-08" db="EMBL/GenBank/DDBJ databases">
        <title>Genome public.</title>
        <authorList>
            <person name="Liu C."/>
            <person name="Sun Q."/>
        </authorList>
    </citation>
    <scope>NUCLEOTIDE SEQUENCE</scope>
    <source>
        <strain evidence="7">NSJ-52</strain>
    </source>
</reference>
<evidence type="ECO:0000259" key="5">
    <source>
        <dbReference type="PROSITE" id="PS51000"/>
    </source>
</evidence>
<proteinExistence type="predicted"/>
<dbReference type="Proteomes" id="UP000607645">
    <property type="component" value="Unassembled WGS sequence"/>
</dbReference>
<keyword evidence="4" id="KW-0804">Transcription</keyword>
<protein>
    <submittedName>
        <fullName evidence="7">Transcription antiterminator</fullName>
    </submittedName>
</protein>
<comment type="caution">
    <text evidence="7">The sequence shown here is derived from an EMBL/GenBank/DDBJ whole genome shotgun (WGS) entry which is preliminary data.</text>
</comment>
<dbReference type="InterPro" id="IPR036388">
    <property type="entry name" value="WH-like_DNA-bd_sf"/>
</dbReference>
<dbReference type="AlphaFoldDB" id="A0A8J6MD12"/>
<keyword evidence="1" id="KW-0677">Repeat</keyword>
<dbReference type="PANTHER" id="PTHR30185">
    <property type="entry name" value="CRYPTIC BETA-GLUCOSIDE BGL OPERON ANTITERMINATOR"/>
    <property type="match status" value="1"/>
</dbReference>
<dbReference type="Pfam" id="PF00874">
    <property type="entry name" value="PRD"/>
    <property type="match status" value="2"/>
</dbReference>
<dbReference type="RefSeq" id="WP_186919311.1">
    <property type="nucleotide sequence ID" value="NZ_JACOPQ010000007.1"/>
</dbReference>
<dbReference type="Gene3D" id="1.10.10.10">
    <property type="entry name" value="Winged helix-like DNA-binding domain superfamily/Winged helix DNA-binding domain"/>
    <property type="match status" value="2"/>
</dbReference>
<dbReference type="InterPro" id="IPR013196">
    <property type="entry name" value="HTH_11"/>
</dbReference>
<dbReference type="InterPro" id="IPR036634">
    <property type="entry name" value="PRD_sf"/>
</dbReference>
<evidence type="ECO:0000313" key="8">
    <source>
        <dbReference type="Proteomes" id="UP000607645"/>
    </source>
</evidence>
<dbReference type="InterPro" id="IPR007737">
    <property type="entry name" value="Mga_HTH"/>
</dbReference>
<evidence type="ECO:0000256" key="2">
    <source>
        <dbReference type="ARBA" id="ARBA00023015"/>
    </source>
</evidence>
<accession>A0A8J6MD12</accession>
<feature type="domain" description="HTH deoR-type" evidence="5">
    <location>
        <begin position="6"/>
        <end position="70"/>
    </location>
</feature>
<keyword evidence="2" id="KW-0805">Transcription regulation</keyword>
<dbReference type="InterPro" id="IPR001034">
    <property type="entry name" value="DeoR_HTH"/>
</dbReference>
<dbReference type="PANTHER" id="PTHR30185:SF18">
    <property type="entry name" value="TRANSCRIPTIONAL REGULATOR MTLR"/>
    <property type="match status" value="1"/>
</dbReference>